<evidence type="ECO:0000256" key="5">
    <source>
        <dbReference type="ARBA" id="ARBA00022989"/>
    </source>
</evidence>
<dbReference type="AlphaFoldDB" id="A0A3D9HUV2"/>
<feature type="transmembrane region" description="Helical" evidence="7">
    <location>
        <begin position="66"/>
        <end position="88"/>
    </location>
</feature>
<comment type="caution">
    <text evidence="9">The sequence shown here is derived from an EMBL/GenBank/DDBJ whole genome shotgun (WGS) entry which is preliminary data.</text>
</comment>
<organism evidence="9 10">
    <name type="scientific">Cohnella lupini</name>
    <dbReference type="NCBI Taxonomy" id="1294267"/>
    <lineage>
        <taxon>Bacteria</taxon>
        <taxon>Bacillati</taxon>
        <taxon>Bacillota</taxon>
        <taxon>Bacilli</taxon>
        <taxon>Bacillales</taxon>
        <taxon>Paenibacillaceae</taxon>
        <taxon>Cohnella</taxon>
    </lineage>
</organism>
<keyword evidence="5 7" id="KW-1133">Transmembrane helix</keyword>
<dbReference type="PROSITE" id="PS50928">
    <property type="entry name" value="ABC_TM1"/>
    <property type="match status" value="1"/>
</dbReference>
<evidence type="ECO:0000259" key="8">
    <source>
        <dbReference type="PROSITE" id="PS50928"/>
    </source>
</evidence>
<evidence type="ECO:0000256" key="7">
    <source>
        <dbReference type="RuleBase" id="RU363032"/>
    </source>
</evidence>
<feature type="transmembrane region" description="Helical" evidence="7">
    <location>
        <begin position="100"/>
        <end position="119"/>
    </location>
</feature>
<dbReference type="PANTHER" id="PTHR43744:SF8">
    <property type="entry name" value="SN-GLYCEROL-3-PHOSPHATE TRANSPORT SYSTEM PERMEASE PROTEIN UGPE"/>
    <property type="match status" value="1"/>
</dbReference>
<comment type="subcellular location">
    <subcellularLocation>
        <location evidence="1 7">Cell membrane</location>
        <topology evidence="1 7">Multi-pass membrane protein</topology>
    </subcellularLocation>
</comment>
<reference evidence="9 10" key="1">
    <citation type="submission" date="2018-07" db="EMBL/GenBank/DDBJ databases">
        <title>Genomic Encyclopedia of Type Strains, Phase III (KMG-III): the genomes of soil and plant-associated and newly described type strains.</title>
        <authorList>
            <person name="Whitman W."/>
        </authorList>
    </citation>
    <scope>NUCLEOTIDE SEQUENCE [LARGE SCALE GENOMIC DNA]</scope>
    <source>
        <strain evidence="9 10">CECT 8236</strain>
    </source>
</reference>
<name>A0A3D9HUV2_9BACL</name>
<feature type="transmembrane region" description="Helical" evidence="7">
    <location>
        <begin position="7"/>
        <end position="26"/>
    </location>
</feature>
<dbReference type="SUPFAM" id="SSF161098">
    <property type="entry name" value="MetI-like"/>
    <property type="match status" value="1"/>
</dbReference>
<evidence type="ECO:0000313" key="9">
    <source>
        <dbReference type="EMBL" id="RED53161.1"/>
    </source>
</evidence>
<comment type="similarity">
    <text evidence="7">Belongs to the binding-protein-dependent transport system permease family.</text>
</comment>
<protein>
    <submittedName>
        <fullName evidence="9">Carbohydrate ABC transporter membrane protein 2 (CUT1 family)</fullName>
    </submittedName>
</protein>
<dbReference type="Pfam" id="PF00528">
    <property type="entry name" value="BPD_transp_1"/>
    <property type="match status" value="1"/>
</dbReference>
<keyword evidence="4 7" id="KW-0812">Transmembrane</keyword>
<dbReference type="Gene3D" id="1.10.3720.10">
    <property type="entry name" value="MetI-like"/>
    <property type="match status" value="1"/>
</dbReference>
<evidence type="ECO:0000313" key="10">
    <source>
        <dbReference type="Proteomes" id="UP000256869"/>
    </source>
</evidence>
<sequence>MKMIKWIGLAVVSLLSLFPFYIMIVMSTHYNEDLFKGIPIWPGDHLMANLRTVLAADFGRVYSNSLIVSVASVVLATLTSTLIGYAVAKFEFHGRRWLQTFVVLTMMVPTQVGLIGYIIEMRNIGVGNTLWPVILIWGAFPFGAFFMIQFMRDAIPNDLIECARIDGCSEPGIFFRIVLPIVKPGLATLATLVFLWSWNNYLLPLVTINKSEWYTLPVFISNLGIVHRTDYAARMAALTMTTVPVLLLFVLGSRTFMKGLTAGAVKG</sequence>
<dbReference type="InterPro" id="IPR000515">
    <property type="entry name" value="MetI-like"/>
</dbReference>
<feature type="transmembrane region" description="Helical" evidence="7">
    <location>
        <begin position="131"/>
        <end position="152"/>
    </location>
</feature>
<keyword evidence="6 7" id="KW-0472">Membrane</keyword>
<proteinExistence type="inferred from homology"/>
<feature type="transmembrane region" description="Helical" evidence="7">
    <location>
        <begin position="231"/>
        <end position="251"/>
    </location>
</feature>
<keyword evidence="10" id="KW-1185">Reference proteome</keyword>
<keyword evidence="3" id="KW-1003">Cell membrane</keyword>
<dbReference type="RefSeq" id="WP_115995462.1">
    <property type="nucleotide sequence ID" value="NZ_QRDY01000026.1"/>
</dbReference>
<dbReference type="GO" id="GO:0005886">
    <property type="term" value="C:plasma membrane"/>
    <property type="evidence" value="ECO:0007669"/>
    <property type="project" value="UniProtKB-SubCell"/>
</dbReference>
<evidence type="ECO:0000256" key="1">
    <source>
        <dbReference type="ARBA" id="ARBA00004651"/>
    </source>
</evidence>
<dbReference type="GO" id="GO:0055085">
    <property type="term" value="P:transmembrane transport"/>
    <property type="evidence" value="ECO:0007669"/>
    <property type="project" value="InterPro"/>
</dbReference>
<dbReference type="InterPro" id="IPR035906">
    <property type="entry name" value="MetI-like_sf"/>
</dbReference>
<evidence type="ECO:0000256" key="2">
    <source>
        <dbReference type="ARBA" id="ARBA00022448"/>
    </source>
</evidence>
<accession>A0A3D9HUV2</accession>
<dbReference type="PANTHER" id="PTHR43744">
    <property type="entry name" value="ABC TRANSPORTER PERMEASE PROTEIN MG189-RELATED-RELATED"/>
    <property type="match status" value="1"/>
</dbReference>
<evidence type="ECO:0000256" key="4">
    <source>
        <dbReference type="ARBA" id="ARBA00022692"/>
    </source>
</evidence>
<keyword evidence="2 7" id="KW-0813">Transport</keyword>
<evidence type="ECO:0000256" key="6">
    <source>
        <dbReference type="ARBA" id="ARBA00023136"/>
    </source>
</evidence>
<feature type="domain" description="ABC transmembrane type-1" evidence="8">
    <location>
        <begin position="62"/>
        <end position="252"/>
    </location>
</feature>
<gene>
    <name evidence="9" type="ORF">DFP95_12622</name>
</gene>
<evidence type="ECO:0000256" key="3">
    <source>
        <dbReference type="ARBA" id="ARBA00022475"/>
    </source>
</evidence>
<dbReference type="CDD" id="cd06261">
    <property type="entry name" value="TM_PBP2"/>
    <property type="match status" value="1"/>
</dbReference>
<dbReference type="OrthoDB" id="9771544at2"/>
<feature type="transmembrane region" description="Helical" evidence="7">
    <location>
        <begin position="173"/>
        <end position="196"/>
    </location>
</feature>
<dbReference type="Proteomes" id="UP000256869">
    <property type="component" value="Unassembled WGS sequence"/>
</dbReference>
<dbReference type="EMBL" id="QRDY01000026">
    <property type="protein sequence ID" value="RED53161.1"/>
    <property type="molecule type" value="Genomic_DNA"/>
</dbReference>